<evidence type="ECO:0000313" key="2">
    <source>
        <dbReference type="EMBL" id="KAK7066196.1"/>
    </source>
</evidence>
<feature type="region of interest" description="Disordered" evidence="1">
    <location>
        <begin position="62"/>
        <end position="81"/>
    </location>
</feature>
<feature type="compositionally biased region" description="Basic and acidic residues" evidence="1">
    <location>
        <begin position="118"/>
        <end position="130"/>
    </location>
</feature>
<dbReference type="AlphaFoldDB" id="A0AAN8WHL8"/>
<sequence length="188" mass="20406">VNVHEQTSWSSFTSVFRFIQERYEAVTTGGSGCFLLGSADVNIDTTTSNRRMSIETLEVLDPVNNGTPTEVKSDPDGKTEVMVTEDPPETKMTSTFDKIAPEKSSHVPSLEEPVEGEADCKNSKASHDIEMTDTVEGSSKESRDKTATEGEAVENTQETFEGNPGCTAGCHSISDSEDNEEKTVNTDK</sequence>
<proteinExistence type="predicted"/>
<gene>
    <name evidence="2" type="ORF">SK128_014199</name>
</gene>
<feature type="compositionally biased region" description="Basic and acidic residues" evidence="1">
    <location>
        <begin position="138"/>
        <end position="148"/>
    </location>
</feature>
<feature type="region of interest" description="Disordered" evidence="1">
    <location>
        <begin position="88"/>
        <end position="188"/>
    </location>
</feature>
<comment type="caution">
    <text evidence="2">The sequence shown here is derived from an EMBL/GenBank/DDBJ whole genome shotgun (WGS) entry which is preliminary data.</text>
</comment>
<name>A0AAN8WHL8_HALRR</name>
<keyword evidence="3" id="KW-1185">Reference proteome</keyword>
<dbReference type="EMBL" id="JAXCGZ010019355">
    <property type="protein sequence ID" value="KAK7066196.1"/>
    <property type="molecule type" value="Genomic_DNA"/>
</dbReference>
<feature type="non-terminal residue" evidence="2">
    <location>
        <position position="1"/>
    </location>
</feature>
<organism evidence="2 3">
    <name type="scientific">Halocaridina rubra</name>
    <name type="common">Hawaiian red shrimp</name>
    <dbReference type="NCBI Taxonomy" id="373956"/>
    <lineage>
        <taxon>Eukaryota</taxon>
        <taxon>Metazoa</taxon>
        <taxon>Ecdysozoa</taxon>
        <taxon>Arthropoda</taxon>
        <taxon>Crustacea</taxon>
        <taxon>Multicrustacea</taxon>
        <taxon>Malacostraca</taxon>
        <taxon>Eumalacostraca</taxon>
        <taxon>Eucarida</taxon>
        <taxon>Decapoda</taxon>
        <taxon>Pleocyemata</taxon>
        <taxon>Caridea</taxon>
        <taxon>Atyoidea</taxon>
        <taxon>Atyidae</taxon>
        <taxon>Halocaridina</taxon>
    </lineage>
</organism>
<evidence type="ECO:0000256" key="1">
    <source>
        <dbReference type="SAM" id="MobiDB-lite"/>
    </source>
</evidence>
<protein>
    <submittedName>
        <fullName evidence="2">Uncharacterized protein</fullName>
    </submittedName>
</protein>
<accession>A0AAN8WHL8</accession>
<reference evidence="2 3" key="1">
    <citation type="submission" date="2023-11" db="EMBL/GenBank/DDBJ databases">
        <title>Halocaridina rubra genome assembly.</title>
        <authorList>
            <person name="Smith C."/>
        </authorList>
    </citation>
    <scope>NUCLEOTIDE SEQUENCE [LARGE SCALE GENOMIC DNA]</scope>
    <source>
        <strain evidence="2">EP-1</strain>
        <tissue evidence="2">Whole</tissue>
    </source>
</reference>
<evidence type="ECO:0000313" key="3">
    <source>
        <dbReference type="Proteomes" id="UP001381693"/>
    </source>
</evidence>
<dbReference type="Proteomes" id="UP001381693">
    <property type="component" value="Unassembled WGS sequence"/>
</dbReference>